<evidence type="ECO:0000256" key="1">
    <source>
        <dbReference type="SAM" id="MobiDB-lite"/>
    </source>
</evidence>
<sequence length="305" mass="35431">MSHPDTCDCSRCDPSPEFFQQPSATSINKLVGEAKFKVAFHLRESQEQGACHSLVFDNENTLFRDEDQELNLVHSLEDEVRFILIDTIRRFECKKEYFNYLEVEVAFKEFERHCRLQRPLPVRLSLFLIAAVGDFTSSIETRGKQEIRDRYLSKHVTEDDIREYVKIGYDHFGFFCAGLSWLNSVVRVSWDHDLRLTRACSEGIIHPTGDTEEEKPEKLNIAPMVPTNANACSRVSPEKSRSRWPKKTPRHTKTRQDAIRNWDAKFLPGLDVWHLRSPSRLCYTRNNSTGLRGSIQMPSFDFRAV</sequence>
<reference evidence="2" key="2">
    <citation type="journal article" date="2023" name="IMA Fungus">
        <title>Comparative genomic study of the Penicillium genus elucidates a diverse pangenome and 15 lateral gene transfer events.</title>
        <authorList>
            <person name="Petersen C."/>
            <person name="Sorensen T."/>
            <person name="Nielsen M.R."/>
            <person name="Sondergaard T.E."/>
            <person name="Sorensen J.L."/>
            <person name="Fitzpatrick D.A."/>
            <person name="Frisvad J.C."/>
            <person name="Nielsen K.L."/>
        </authorList>
    </citation>
    <scope>NUCLEOTIDE SEQUENCE</scope>
    <source>
        <strain evidence="2">IBT 19713</strain>
    </source>
</reference>
<comment type="caution">
    <text evidence="2">The sequence shown here is derived from an EMBL/GenBank/DDBJ whole genome shotgun (WGS) entry which is preliminary data.</text>
</comment>
<evidence type="ECO:0000313" key="2">
    <source>
        <dbReference type="EMBL" id="KAJ5220049.1"/>
    </source>
</evidence>
<evidence type="ECO:0000313" key="3">
    <source>
        <dbReference type="Proteomes" id="UP001150941"/>
    </source>
</evidence>
<organism evidence="2 3">
    <name type="scientific">Penicillium chermesinum</name>
    <dbReference type="NCBI Taxonomy" id="63820"/>
    <lineage>
        <taxon>Eukaryota</taxon>
        <taxon>Fungi</taxon>
        <taxon>Dikarya</taxon>
        <taxon>Ascomycota</taxon>
        <taxon>Pezizomycotina</taxon>
        <taxon>Eurotiomycetes</taxon>
        <taxon>Eurotiomycetidae</taxon>
        <taxon>Eurotiales</taxon>
        <taxon>Aspergillaceae</taxon>
        <taxon>Penicillium</taxon>
    </lineage>
</organism>
<accession>A0A9W9NHD3</accession>
<dbReference type="Proteomes" id="UP001150941">
    <property type="component" value="Unassembled WGS sequence"/>
</dbReference>
<protein>
    <submittedName>
        <fullName evidence="2">Uncharacterized protein</fullName>
    </submittedName>
</protein>
<gene>
    <name evidence="2" type="ORF">N7468_009253</name>
</gene>
<name>A0A9W9NHD3_9EURO</name>
<proteinExistence type="predicted"/>
<reference evidence="2" key="1">
    <citation type="submission" date="2022-11" db="EMBL/GenBank/DDBJ databases">
        <authorList>
            <person name="Petersen C."/>
        </authorList>
    </citation>
    <scope>NUCLEOTIDE SEQUENCE</scope>
    <source>
        <strain evidence="2">IBT 19713</strain>
    </source>
</reference>
<dbReference type="RefSeq" id="XP_058326879.1">
    <property type="nucleotide sequence ID" value="XM_058478549.1"/>
</dbReference>
<dbReference type="AlphaFoldDB" id="A0A9W9NHD3"/>
<feature type="compositionally biased region" description="Basic residues" evidence="1">
    <location>
        <begin position="242"/>
        <end position="253"/>
    </location>
</feature>
<dbReference type="OrthoDB" id="4369965at2759"/>
<dbReference type="GeneID" id="83205852"/>
<dbReference type="EMBL" id="JAPQKS010000007">
    <property type="protein sequence ID" value="KAJ5220049.1"/>
    <property type="molecule type" value="Genomic_DNA"/>
</dbReference>
<keyword evidence="3" id="KW-1185">Reference proteome</keyword>
<feature type="region of interest" description="Disordered" evidence="1">
    <location>
        <begin position="230"/>
        <end position="255"/>
    </location>
</feature>